<dbReference type="Gene3D" id="3.90.1150.10">
    <property type="entry name" value="Aspartate Aminotransferase, domain 1"/>
    <property type="match status" value="1"/>
</dbReference>
<evidence type="ECO:0000256" key="3">
    <source>
        <dbReference type="ARBA" id="ARBA00022563"/>
    </source>
</evidence>
<keyword evidence="5" id="KW-0808">Transferase</keyword>
<evidence type="ECO:0000259" key="7">
    <source>
        <dbReference type="Pfam" id="PF00464"/>
    </source>
</evidence>
<dbReference type="PANTHER" id="PTHR11680:SF35">
    <property type="entry name" value="SERINE HYDROXYMETHYLTRANSFERASE 1"/>
    <property type="match status" value="1"/>
</dbReference>
<dbReference type="InterPro" id="IPR015421">
    <property type="entry name" value="PyrdxlP-dep_Trfase_major"/>
</dbReference>
<gene>
    <name evidence="8" type="ORF">A5880_001072</name>
</gene>
<reference evidence="8" key="1">
    <citation type="submission" date="2017-05" db="EMBL/GenBank/DDBJ databases">
        <title>The Genome Sequence of Enterococcus sp. 4G2_DIV0659.</title>
        <authorList>
            <consortium name="The Broad Institute Genomics Platform"/>
            <consortium name="The Broad Institute Genomic Center for Infectious Diseases"/>
            <person name="Earl A."/>
            <person name="Manson A."/>
            <person name="Schwartman J."/>
            <person name="Gilmore M."/>
            <person name="Abouelleil A."/>
            <person name="Cao P."/>
            <person name="Chapman S."/>
            <person name="Cusick C."/>
            <person name="Shea T."/>
            <person name="Young S."/>
            <person name="Neafsey D."/>
            <person name="Nusbaum C."/>
            <person name="Birren B."/>
        </authorList>
    </citation>
    <scope>NUCLEOTIDE SEQUENCE [LARGE SCALE GENOMIC DNA]</scope>
    <source>
        <strain evidence="8">4G2_DIV0659</strain>
    </source>
</reference>
<dbReference type="InterPro" id="IPR039429">
    <property type="entry name" value="SHMT-like_dom"/>
</dbReference>
<dbReference type="GO" id="GO:0030170">
    <property type="term" value="F:pyridoxal phosphate binding"/>
    <property type="evidence" value="ECO:0007669"/>
    <property type="project" value="TreeGrafter"/>
</dbReference>
<dbReference type="InterPro" id="IPR049943">
    <property type="entry name" value="Ser_HO-MeTrfase-like"/>
</dbReference>
<comment type="caution">
    <text evidence="8">The sequence shown here is derived from an EMBL/GenBank/DDBJ whole genome shotgun (WGS) entry which is preliminary data.</text>
</comment>
<evidence type="ECO:0000256" key="2">
    <source>
        <dbReference type="ARBA" id="ARBA00006376"/>
    </source>
</evidence>
<dbReference type="GO" id="GO:0004372">
    <property type="term" value="F:glycine hydroxymethyltransferase activity"/>
    <property type="evidence" value="ECO:0007669"/>
    <property type="project" value="TreeGrafter"/>
</dbReference>
<dbReference type="Gene3D" id="3.40.640.10">
    <property type="entry name" value="Type I PLP-dependent aspartate aminotransferase-like (Major domain)"/>
    <property type="match status" value="1"/>
</dbReference>
<dbReference type="EMBL" id="NGLE01000001">
    <property type="protein sequence ID" value="OTO10388.1"/>
    <property type="molecule type" value="Genomic_DNA"/>
</dbReference>
<comment type="cofactor">
    <cofactor evidence="1">
        <name>pyridoxal 5'-phosphate</name>
        <dbReference type="ChEBI" id="CHEBI:597326"/>
    </cofactor>
</comment>
<dbReference type="GO" id="GO:0005737">
    <property type="term" value="C:cytoplasm"/>
    <property type="evidence" value="ECO:0007669"/>
    <property type="project" value="TreeGrafter"/>
</dbReference>
<feature type="domain" description="Serine hydroxymethyltransferase-like" evidence="7">
    <location>
        <begin position="22"/>
        <end position="376"/>
    </location>
</feature>
<dbReference type="STRING" id="1834181.A5880_001072"/>
<dbReference type="InterPro" id="IPR015422">
    <property type="entry name" value="PyrdxlP-dep_Trfase_small"/>
</dbReference>
<organism evidence="8">
    <name type="scientific">Candidatus Enterococcus mansonii</name>
    <dbReference type="NCBI Taxonomy" id="1834181"/>
    <lineage>
        <taxon>Bacteria</taxon>
        <taxon>Bacillati</taxon>
        <taxon>Bacillota</taxon>
        <taxon>Bacilli</taxon>
        <taxon>Lactobacillales</taxon>
        <taxon>Enterococcaceae</taxon>
        <taxon>Enterococcus</taxon>
    </lineage>
</organism>
<dbReference type="GO" id="GO:0006730">
    <property type="term" value="P:one-carbon metabolic process"/>
    <property type="evidence" value="ECO:0007669"/>
    <property type="project" value="UniProtKB-KW"/>
</dbReference>
<dbReference type="GO" id="GO:0019264">
    <property type="term" value="P:glycine biosynthetic process from serine"/>
    <property type="evidence" value="ECO:0007669"/>
    <property type="project" value="TreeGrafter"/>
</dbReference>
<evidence type="ECO:0000256" key="1">
    <source>
        <dbReference type="ARBA" id="ARBA00001933"/>
    </source>
</evidence>
<comment type="similarity">
    <text evidence="2">Belongs to the SHMT family.</text>
</comment>
<evidence type="ECO:0000313" key="8">
    <source>
        <dbReference type="EMBL" id="OTO10388.1"/>
    </source>
</evidence>
<protein>
    <recommendedName>
        <fullName evidence="7">Serine hydroxymethyltransferase-like domain-containing protein</fullName>
    </recommendedName>
</protein>
<dbReference type="Pfam" id="PF00464">
    <property type="entry name" value="SHMT"/>
    <property type="match status" value="1"/>
</dbReference>
<dbReference type="GO" id="GO:0046653">
    <property type="term" value="P:tetrahydrofolate metabolic process"/>
    <property type="evidence" value="ECO:0007669"/>
    <property type="project" value="TreeGrafter"/>
</dbReference>
<keyword evidence="3" id="KW-0554">One-carbon metabolism</keyword>
<accession>A0A242CJU8</accession>
<evidence type="ECO:0000256" key="4">
    <source>
        <dbReference type="ARBA" id="ARBA00022605"/>
    </source>
</evidence>
<dbReference type="PANTHER" id="PTHR11680">
    <property type="entry name" value="SERINE HYDROXYMETHYLTRANSFERASE"/>
    <property type="match status" value="1"/>
</dbReference>
<dbReference type="AlphaFoldDB" id="A0A242CJU8"/>
<dbReference type="SUPFAM" id="SSF53383">
    <property type="entry name" value="PLP-dependent transferases"/>
    <property type="match status" value="1"/>
</dbReference>
<evidence type="ECO:0000256" key="6">
    <source>
        <dbReference type="ARBA" id="ARBA00022898"/>
    </source>
</evidence>
<dbReference type="InterPro" id="IPR015424">
    <property type="entry name" value="PyrdxlP-dep_Trfase"/>
</dbReference>
<dbReference type="OrthoDB" id="9803871at2"/>
<keyword evidence="6" id="KW-0663">Pyridoxal phosphate</keyword>
<proteinExistence type="inferred from homology"/>
<keyword evidence="4" id="KW-0028">Amino-acid biosynthesis</keyword>
<evidence type="ECO:0000256" key="5">
    <source>
        <dbReference type="ARBA" id="ARBA00022679"/>
    </source>
</evidence>
<name>A0A242CJU8_9ENTE</name>
<sequence>MLNKIEGYAAFKDIEDRFNIIKKKTLPLCAAENLISPFVKLPLNGDFQERYIMNGVLDYETDNNFIGSNFLFEIYGLINKQCAKLFDCNYADARTLTGMNCITSLLMSITKAGDKIMVSDSECGGHQSMKVVCKRLGLQIIDMPYDYNHFDMDYENVYSVLKKDDINFFLYAPSDIINPPDFDKLKLPSNTVLLYDASQTLGLIAGKQLDNPLNKIDNCILFGGTHKTLPGPANGLIMTKNNEWAKLIDKTISPLYIRHTQMHQIVSLLYALFEMEAFGESYSKKTIDYAQRLSNELRMKNFDIPSINGVPTFTHQVFIRTNKIEMNDIYFNAFKYNVTLNKKNKQLFNNHGIRIGTQEIARLNWDIDPINLIADIIDSLRSHTKDTEELLKKLTIPNDILFTFKKEEASH</sequence>